<dbReference type="InterPro" id="IPR036680">
    <property type="entry name" value="SPOR-like_sf"/>
</dbReference>
<sequence length="301" mass="30161">MAARRGKSQARRNSGSQGTPGWVWLVAGVAIAAVVFLAAPNLFKGEGDGFLRAGPQPNPNAQPAPVADADSDVGTQPAAQPATPKPAEAEKPAATQYDFYTLLPGKEVEMSDAELAASARAEDQRRAKAEAQRAQAALEGKPVPPAAATTAAPATTASVASTAQVTATNRPLSAPLSERPAAATPPASTPPASTSTAAATPAARAETAPAATSTPAAAAPAAVDNARYILQAGAFGASGDAEATKAKLAMMGLAARVESAQINGKTVYRVRMGPYGSAGELSEAKQKLDGTGLQAMAIKAQ</sequence>
<dbReference type="InterPro" id="IPR007730">
    <property type="entry name" value="SPOR-like_dom"/>
</dbReference>
<dbReference type="Pfam" id="PF05036">
    <property type="entry name" value="SPOR"/>
    <property type="match status" value="1"/>
</dbReference>
<reference evidence="4 5" key="1">
    <citation type="submission" date="2021-08" db="EMBL/GenBank/DDBJ databases">
        <title>Stenotrophomonas forensis sp. nov., isolated from contaminated viral transport media.</title>
        <authorList>
            <person name="Nguyen S.V."/>
            <person name="Edwards D."/>
            <person name="Scott S."/>
            <person name="Doss J."/>
            <person name="Merid S."/>
            <person name="Zelaya E."/>
            <person name="Maza C."/>
            <person name="Mann M."/>
            <person name="Hamilton B."/>
            <person name="Blackwell R."/>
            <person name="Tran A."/>
            <person name="Hauser J."/>
        </authorList>
    </citation>
    <scope>NUCLEOTIDE SEQUENCE [LARGE SCALE GENOMIC DNA]</scope>
    <source>
        <strain evidence="4 5">DFS-20110405</strain>
    </source>
</reference>
<gene>
    <name evidence="4" type="ORF">K5L94_01435</name>
</gene>
<dbReference type="EMBL" id="CP082270">
    <property type="protein sequence ID" value="WDM63992.1"/>
    <property type="molecule type" value="Genomic_DNA"/>
</dbReference>
<evidence type="ECO:0000313" key="4">
    <source>
        <dbReference type="EMBL" id="WDM63992.1"/>
    </source>
</evidence>
<dbReference type="PROSITE" id="PS51724">
    <property type="entry name" value="SPOR"/>
    <property type="match status" value="1"/>
</dbReference>
<evidence type="ECO:0000259" key="3">
    <source>
        <dbReference type="PROSITE" id="PS51724"/>
    </source>
</evidence>
<feature type="region of interest" description="Disordered" evidence="1">
    <location>
        <begin position="50"/>
        <end position="93"/>
    </location>
</feature>
<evidence type="ECO:0000313" key="5">
    <source>
        <dbReference type="Proteomes" id="UP001216828"/>
    </source>
</evidence>
<feature type="compositionally biased region" description="Low complexity" evidence="1">
    <location>
        <begin position="177"/>
        <end position="216"/>
    </location>
</feature>
<feature type="transmembrane region" description="Helical" evidence="2">
    <location>
        <begin position="21"/>
        <end position="43"/>
    </location>
</feature>
<dbReference type="RefSeq" id="WP_274511838.1">
    <property type="nucleotide sequence ID" value="NZ_CP082270.1"/>
</dbReference>
<keyword evidence="2" id="KW-0472">Membrane</keyword>
<keyword evidence="2" id="KW-1133">Transmembrane helix</keyword>
<evidence type="ECO:0000256" key="2">
    <source>
        <dbReference type="SAM" id="Phobius"/>
    </source>
</evidence>
<proteinExistence type="predicted"/>
<feature type="region of interest" description="Disordered" evidence="1">
    <location>
        <begin position="114"/>
        <end position="216"/>
    </location>
</feature>
<dbReference type="SUPFAM" id="SSF110997">
    <property type="entry name" value="Sporulation related repeat"/>
    <property type="match status" value="1"/>
</dbReference>
<dbReference type="PANTHER" id="PTHR38687:SF1">
    <property type="entry name" value="CELL DIVISION PROTEIN DEDD"/>
    <property type="match status" value="1"/>
</dbReference>
<feature type="domain" description="SPOR" evidence="3">
    <location>
        <begin position="222"/>
        <end position="300"/>
    </location>
</feature>
<dbReference type="Gene3D" id="3.30.70.1070">
    <property type="entry name" value="Sporulation related repeat"/>
    <property type="match status" value="1"/>
</dbReference>
<dbReference type="Proteomes" id="UP001216828">
    <property type="component" value="Chromosome"/>
</dbReference>
<keyword evidence="2" id="KW-0812">Transmembrane</keyword>
<name>A0ABY7Y217_9GAMM</name>
<organism evidence="4 5">
    <name type="scientific">Stenotrophomonas forensis</name>
    <dbReference type="NCBI Taxonomy" id="2871169"/>
    <lineage>
        <taxon>Bacteria</taxon>
        <taxon>Pseudomonadati</taxon>
        <taxon>Pseudomonadota</taxon>
        <taxon>Gammaproteobacteria</taxon>
        <taxon>Lysobacterales</taxon>
        <taxon>Lysobacteraceae</taxon>
        <taxon>Stenotrophomonas</taxon>
        <taxon>Stenotrophomonas maltophilia group</taxon>
    </lineage>
</organism>
<feature type="compositionally biased region" description="Low complexity" evidence="1">
    <location>
        <begin position="146"/>
        <end position="168"/>
    </location>
</feature>
<dbReference type="InterPro" id="IPR052521">
    <property type="entry name" value="Cell_div_SPOR-domain"/>
</dbReference>
<keyword evidence="5" id="KW-1185">Reference proteome</keyword>
<evidence type="ECO:0000256" key="1">
    <source>
        <dbReference type="SAM" id="MobiDB-lite"/>
    </source>
</evidence>
<accession>A0ABY7Y217</accession>
<feature type="compositionally biased region" description="Low complexity" evidence="1">
    <location>
        <begin position="75"/>
        <end position="93"/>
    </location>
</feature>
<feature type="compositionally biased region" description="Basic and acidic residues" evidence="1">
    <location>
        <begin position="120"/>
        <end position="131"/>
    </location>
</feature>
<dbReference type="PANTHER" id="PTHR38687">
    <property type="entry name" value="CELL DIVISION PROTEIN DEDD-RELATED"/>
    <property type="match status" value="1"/>
</dbReference>
<protein>
    <submittedName>
        <fullName evidence="4">SPOR domain-containing protein</fullName>
    </submittedName>
</protein>